<sequence>MAFEKTMVFMYFPEHLKWDSHSDKEQIEIEKIVWEEENGLELKNIFEAEYQELINKKEVFNGCPFEVYRSHYNTRAQEYNKKFPDSLEVDFIIDEMYQFAILPDFYPGRYDEIGKKIRFSRKRTYSFLFEKAKQLGYEIKESEDKYGLPKFTYNSNGSGQTSQLLDWHGDKSNLIELVKALIENGNLKGQQKEIFKVFENIFGLELNQDKTISGFKNRISENETKFIDDLRKSLKEYIASTSEKNR</sequence>
<accession>A0A5B2TX51</accession>
<comment type="caution">
    <text evidence="1">The sequence shown here is derived from an EMBL/GenBank/DDBJ whole genome shotgun (WGS) entry which is preliminary data.</text>
</comment>
<dbReference type="AlphaFoldDB" id="A0A5B2TX51"/>
<protein>
    <recommendedName>
        <fullName evidence="3">RteC protein</fullName>
    </recommendedName>
</protein>
<evidence type="ECO:0008006" key="3">
    <source>
        <dbReference type="Google" id="ProtNLM"/>
    </source>
</evidence>
<proteinExistence type="predicted"/>
<name>A0A5B2TX51_9FLAO</name>
<dbReference type="RefSeq" id="WP_154917117.1">
    <property type="nucleotide sequence ID" value="NZ_VUOE01000001.1"/>
</dbReference>
<dbReference type="Proteomes" id="UP000323188">
    <property type="component" value="Unassembled WGS sequence"/>
</dbReference>
<reference evidence="1 2" key="1">
    <citation type="submission" date="2019-09" db="EMBL/GenBank/DDBJ databases">
        <authorList>
            <person name="Khan S.A."/>
            <person name="Jeon C.O."/>
            <person name="Chun B.H."/>
            <person name="Jeong S.E."/>
        </authorList>
    </citation>
    <scope>NUCLEOTIDE SEQUENCE [LARGE SCALE GENOMIC DNA]</scope>
    <source>
        <strain evidence="1 2">KCTC 42508</strain>
    </source>
</reference>
<dbReference type="Pfam" id="PF09357">
    <property type="entry name" value="RteC"/>
    <property type="match status" value="1"/>
</dbReference>
<evidence type="ECO:0000313" key="1">
    <source>
        <dbReference type="EMBL" id="KAA2218548.1"/>
    </source>
</evidence>
<evidence type="ECO:0000313" key="2">
    <source>
        <dbReference type="Proteomes" id="UP000323188"/>
    </source>
</evidence>
<dbReference type="EMBL" id="VUOE01000001">
    <property type="protein sequence ID" value="KAA2218548.1"/>
    <property type="molecule type" value="Genomic_DNA"/>
</dbReference>
<organism evidence="1 2">
    <name type="scientific">Maribacter flavus</name>
    <dbReference type="NCBI Taxonomy" id="1658664"/>
    <lineage>
        <taxon>Bacteria</taxon>
        <taxon>Pseudomonadati</taxon>
        <taxon>Bacteroidota</taxon>
        <taxon>Flavobacteriia</taxon>
        <taxon>Flavobacteriales</taxon>
        <taxon>Flavobacteriaceae</taxon>
        <taxon>Maribacter</taxon>
    </lineage>
</organism>
<gene>
    <name evidence="1" type="ORF">F0361_02695</name>
</gene>
<dbReference type="InterPro" id="IPR018534">
    <property type="entry name" value="Tet_reg_excision_RteC"/>
</dbReference>